<evidence type="ECO:0000259" key="7">
    <source>
        <dbReference type="PROSITE" id="PS50072"/>
    </source>
</evidence>
<dbReference type="PROSITE" id="PS00170">
    <property type="entry name" value="CSA_PPIASE_1"/>
    <property type="match status" value="1"/>
</dbReference>
<dbReference type="InterPro" id="IPR044666">
    <property type="entry name" value="Cyclophilin_A-like"/>
</dbReference>
<keyword evidence="4 6" id="KW-0413">Isomerase</keyword>
<comment type="catalytic activity">
    <reaction evidence="1 6">
        <text>[protein]-peptidylproline (omega=180) = [protein]-peptidylproline (omega=0)</text>
        <dbReference type="Rhea" id="RHEA:16237"/>
        <dbReference type="Rhea" id="RHEA-COMP:10747"/>
        <dbReference type="Rhea" id="RHEA-COMP:10748"/>
        <dbReference type="ChEBI" id="CHEBI:83833"/>
        <dbReference type="ChEBI" id="CHEBI:83834"/>
        <dbReference type="EC" id="5.2.1.8"/>
    </reaction>
</comment>
<protein>
    <recommendedName>
        <fullName evidence="6">Peptidyl-prolyl cis-trans isomerase</fullName>
        <shortName evidence="6">PPIase</shortName>
        <ecNumber evidence="6">5.2.1.8</ecNumber>
    </recommendedName>
</protein>
<evidence type="ECO:0000256" key="6">
    <source>
        <dbReference type="RuleBase" id="RU363019"/>
    </source>
</evidence>
<gene>
    <name evidence="8" type="ORF">RDB_LOCUS174434</name>
</gene>
<dbReference type="PROSITE" id="PS50072">
    <property type="entry name" value="CSA_PPIASE_2"/>
    <property type="match status" value="1"/>
</dbReference>
<feature type="domain" description="PPIase cyclophilin-type" evidence="7">
    <location>
        <begin position="35"/>
        <end position="189"/>
    </location>
</feature>
<accession>A0A8H3DHM1</accession>
<dbReference type="EMBL" id="CAJMWT010007701">
    <property type="protein sequence ID" value="CAE6527664.1"/>
    <property type="molecule type" value="Genomic_DNA"/>
</dbReference>
<evidence type="ECO:0000313" key="8">
    <source>
        <dbReference type="EMBL" id="CAE6527664.1"/>
    </source>
</evidence>
<dbReference type="Pfam" id="PF00160">
    <property type="entry name" value="Pro_isomerase"/>
    <property type="match status" value="1"/>
</dbReference>
<evidence type="ECO:0000256" key="4">
    <source>
        <dbReference type="ARBA" id="ARBA00023235"/>
    </source>
</evidence>
<comment type="caution">
    <text evidence="8">The sequence shown here is derived from an EMBL/GenBank/DDBJ whole genome shotgun (WGS) entry which is preliminary data.</text>
</comment>
<evidence type="ECO:0000256" key="1">
    <source>
        <dbReference type="ARBA" id="ARBA00000971"/>
    </source>
</evidence>
<dbReference type="GO" id="GO:0071013">
    <property type="term" value="C:catalytic step 2 spliceosome"/>
    <property type="evidence" value="ECO:0007669"/>
    <property type="project" value="TreeGrafter"/>
</dbReference>
<sequence length="190" mass="20754">MVLFAPWPPTLGSSVDAESLVRCIGRIVVAAHLSLIFISPGHTNLGDVSFELYWDHAPKTCKNFAELAKRGYYNGVIFHRIIADFMAQTGDPTGTGRGGTSIYGQKFEDEITPELRFTGAGILAMANSGPNTNGSQFFITLAPTPYLDGKHTIFGRVSKGMRVVQRIGAVATDTQDRPREEIKIYKATTE</sequence>
<dbReference type="GO" id="GO:0003755">
    <property type="term" value="F:peptidyl-prolyl cis-trans isomerase activity"/>
    <property type="evidence" value="ECO:0007669"/>
    <property type="project" value="UniProtKB-UniRule"/>
</dbReference>
<dbReference type="InterPro" id="IPR029000">
    <property type="entry name" value="Cyclophilin-like_dom_sf"/>
</dbReference>
<evidence type="ECO:0000313" key="9">
    <source>
        <dbReference type="Proteomes" id="UP000663843"/>
    </source>
</evidence>
<evidence type="ECO:0000256" key="5">
    <source>
        <dbReference type="ARBA" id="ARBA00038147"/>
    </source>
</evidence>
<proteinExistence type="inferred from homology"/>
<dbReference type="AlphaFoldDB" id="A0A8H3DHM1"/>
<dbReference type="EC" id="5.2.1.8" evidence="6"/>
<dbReference type="Proteomes" id="UP000663843">
    <property type="component" value="Unassembled WGS sequence"/>
</dbReference>
<dbReference type="GO" id="GO:0006457">
    <property type="term" value="P:protein folding"/>
    <property type="evidence" value="ECO:0007669"/>
    <property type="project" value="InterPro"/>
</dbReference>
<dbReference type="PRINTS" id="PR00153">
    <property type="entry name" value="CSAPPISMRASE"/>
</dbReference>
<organism evidence="8 9">
    <name type="scientific">Rhizoctonia solani</name>
    <dbReference type="NCBI Taxonomy" id="456999"/>
    <lineage>
        <taxon>Eukaryota</taxon>
        <taxon>Fungi</taxon>
        <taxon>Dikarya</taxon>
        <taxon>Basidiomycota</taxon>
        <taxon>Agaricomycotina</taxon>
        <taxon>Agaricomycetes</taxon>
        <taxon>Cantharellales</taxon>
        <taxon>Ceratobasidiaceae</taxon>
        <taxon>Rhizoctonia</taxon>
    </lineage>
</organism>
<dbReference type="SUPFAM" id="SSF50891">
    <property type="entry name" value="Cyclophilin-like"/>
    <property type="match status" value="1"/>
</dbReference>
<dbReference type="Gene3D" id="2.40.100.10">
    <property type="entry name" value="Cyclophilin-like"/>
    <property type="match status" value="1"/>
</dbReference>
<dbReference type="PANTHER" id="PTHR45625">
    <property type="entry name" value="PEPTIDYL-PROLYL CIS-TRANS ISOMERASE-RELATED"/>
    <property type="match status" value="1"/>
</dbReference>
<dbReference type="FunFam" id="2.40.100.10:FF:000008">
    <property type="entry name" value="Peptidyl-prolyl cis-trans isomerase"/>
    <property type="match status" value="1"/>
</dbReference>
<reference evidence="8" key="1">
    <citation type="submission" date="2021-01" db="EMBL/GenBank/DDBJ databases">
        <authorList>
            <person name="Kaushik A."/>
        </authorList>
    </citation>
    <scope>NUCLEOTIDE SEQUENCE</scope>
    <source>
        <strain evidence="8">AG2-2IIIB</strain>
    </source>
</reference>
<dbReference type="PANTHER" id="PTHR45625:SF4">
    <property type="entry name" value="PEPTIDYLPROLYL ISOMERASE DOMAIN AND WD REPEAT-CONTAINING PROTEIN 1"/>
    <property type="match status" value="1"/>
</dbReference>
<evidence type="ECO:0000256" key="3">
    <source>
        <dbReference type="ARBA" id="ARBA00023110"/>
    </source>
</evidence>
<dbReference type="InterPro" id="IPR020892">
    <property type="entry name" value="Cyclophilin-type_PPIase_CS"/>
</dbReference>
<keyword evidence="3 6" id="KW-0697">Rotamase</keyword>
<comment type="similarity">
    <text evidence="5">Belongs to the cyclophilin-type PPIase family. PPIL1 subfamily.</text>
</comment>
<comment type="function">
    <text evidence="2 6">PPIases accelerate the folding of proteins. It catalyzes the cis-trans isomerization of proline imidic peptide bonds in oligopeptides.</text>
</comment>
<name>A0A8H3DHM1_9AGAM</name>
<dbReference type="InterPro" id="IPR002130">
    <property type="entry name" value="Cyclophilin-type_PPIase_dom"/>
</dbReference>
<evidence type="ECO:0000256" key="2">
    <source>
        <dbReference type="ARBA" id="ARBA00002388"/>
    </source>
</evidence>